<dbReference type="Pfam" id="PF04405">
    <property type="entry name" value="ScdA_N"/>
    <property type="match status" value="1"/>
</dbReference>
<dbReference type="PANTHER" id="PTHR36438">
    <property type="entry name" value="IRON-SULFUR CLUSTER REPAIR PROTEIN YTFE"/>
    <property type="match status" value="1"/>
</dbReference>
<name>A0A645BT24_9ZZZZ</name>
<gene>
    <name evidence="6" type="primary">ytfE_6</name>
    <name evidence="6" type="ORF">SDC9_114685</name>
</gene>
<proteinExistence type="predicted"/>
<dbReference type="GO" id="GO:0046872">
    <property type="term" value="F:metal ion binding"/>
    <property type="evidence" value="ECO:0007669"/>
    <property type="project" value="UniProtKB-KW"/>
</dbReference>
<comment type="caution">
    <text evidence="6">The sequence shown here is derived from an EMBL/GenBank/DDBJ whole genome shotgun (WGS) entry which is preliminary data.</text>
</comment>
<evidence type="ECO:0000256" key="1">
    <source>
        <dbReference type="ARBA" id="ARBA00004496"/>
    </source>
</evidence>
<keyword evidence="2" id="KW-0963">Cytoplasm</keyword>
<feature type="domain" description="Hemerythrin-like" evidence="5">
    <location>
        <begin position="81"/>
        <end position="228"/>
    </location>
</feature>
<dbReference type="InterPro" id="IPR019903">
    <property type="entry name" value="RIC_family"/>
</dbReference>
<sequence length="239" mass="26368">MNDLRNKPIGLIAAENLAAASVFEAHGMDFCCHGGQTLKAACTARRIPIEQLEAELAALNREPTAERPDVNTMSPAELARHIVAVHHVYTKKALPETAGHLDTIVRVHGGNHPQLAAIRQLFTTLRQELESHLEKEEQIVFPYIEAMDESGSLPPADFSGISQPIAALEREHESAGETFDRINVLADGYQPPDDACNTYRLTLRELQDLEQDLHVHIATENYLLFPQAVALEKSLGGQK</sequence>
<dbReference type="InterPro" id="IPR012312">
    <property type="entry name" value="Hemerythrin-like"/>
</dbReference>
<dbReference type="Gene3D" id="1.20.120.520">
    <property type="entry name" value="nmb1532 protein domain like"/>
    <property type="match status" value="1"/>
</dbReference>
<evidence type="ECO:0000313" key="6">
    <source>
        <dbReference type="EMBL" id="MPM67761.1"/>
    </source>
</evidence>
<reference evidence="6" key="1">
    <citation type="submission" date="2019-08" db="EMBL/GenBank/DDBJ databases">
        <authorList>
            <person name="Kucharzyk K."/>
            <person name="Murdoch R.W."/>
            <person name="Higgins S."/>
            <person name="Loffler F."/>
        </authorList>
    </citation>
    <scope>NUCLEOTIDE SEQUENCE</scope>
</reference>
<evidence type="ECO:0000256" key="3">
    <source>
        <dbReference type="ARBA" id="ARBA00022723"/>
    </source>
</evidence>
<dbReference type="Pfam" id="PF01814">
    <property type="entry name" value="Hemerythrin"/>
    <property type="match status" value="1"/>
</dbReference>
<accession>A0A645BT24</accession>
<dbReference type="InterPro" id="IPR034660">
    <property type="entry name" value="DinB/YfiT-like"/>
</dbReference>
<protein>
    <submittedName>
        <fullName evidence="6">Iron-sulfur cluster repair protein YtfE</fullName>
    </submittedName>
</protein>
<evidence type="ECO:0000259" key="5">
    <source>
        <dbReference type="Pfam" id="PF01814"/>
    </source>
</evidence>
<keyword evidence="4" id="KW-0408">Iron</keyword>
<dbReference type="SUPFAM" id="SSF109854">
    <property type="entry name" value="DinB/YfiT-like putative metalloenzymes"/>
    <property type="match status" value="1"/>
</dbReference>
<keyword evidence="3" id="KW-0479">Metal-binding</keyword>
<dbReference type="EMBL" id="VSSQ01021876">
    <property type="protein sequence ID" value="MPM67761.1"/>
    <property type="molecule type" value="Genomic_DNA"/>
</dbReference>
<dbReference type="GO" id="GO:0005737">
    <property type="term" value="C:cytoplasm"/>
    <property type="evidence" value="ECO:0007669"/>
    <property type="project" value="UniProtKB-SubCell"/>
</dbReference>
<comment type="subcellular location">
    <subcellularLocation>
        <location evidence="1">Cytoplasm</location>
    </subcellularLocation>
</comment>
<dbReference type="AlphaFoldDB" id="A0A645BT24"/>
<dbReference type="PANTHER" id="PTHR36438:SF1">
    <property type="entry name" value="IRON-SULFUR CLUSTER REPAIR PROTEIN YTFE"/>
    <property type="match status" value="1"/>
</dbReference>
<dbReference type="NCBIfam" id="TIGR03652">
    <property type="entry name" value="FeS_repair_RIC"/>
    <property type="match status" value="1"/>
</dbReference>
<evidence type="ECO:0000256" key="2">
    <source>
        <dbReference type="ARBA" id="ARBA00022490"/>
    </source>
</evidence>
<evidence type="ECO:0000256" key="4">
    <source>
        <dbReference type="ARBA" id="ARBA00023004"/>
    </source>
</evidence>
<organism evidence="6">
    <name type="scientific">bioreactor metagenome</name>
    <dbReference type="NCBI Taxonomy" id="1076179"/>
    <lineage>
        <taxon>unclassified sequences</taxon>
        <taxon>metagenomes</taxon>
        <taxon>ecological metagenomes</taxon>
    </lineage>
</organism>